<keyword evidence="3 6" id="KW-0378">Hydrolase</keyword>
<name>A0A3D8HDP3_9BACT</name>
<dbReference type="AlphaFoldDB" id="A0A3D8HDP3"/>
<dbReference type="InterPro" id="IPR001915">
    <property type="entry name" value="Peptidase_M48"/>
</dbReference>
<reference evidence="10 11" key="1">
    <citation type="submission" date="2018-07" db="EMBL/GenBank/DDBJ databases">
        <title>Parabacteroides acidifaciens nov. sp., isolated from human feces.</title>
        <authorList>
            <person name="Wang Y.J."/>
        </authorList>
    </citation>
    <scope>NUCLEOTIDE SEQUENCE [LARGE SCALE GENOMIC DNA]</scope>
    <source>
        <strain evidence="10 11">426-9</strain>
    </source>
</reference>
<keyword evidence="7" id="KW-0732">Signal</keyword>
<keyword evidence="2" id="KW-0479">Metal-binding</keyword>
<dbReference type="Proteomes" id="UP000629596">
    <property type="component" value="Unassembled WGS sequence"/>
</dbReference>
<proteinExistence type="inferred from homology"/>
<evidence type="ECO:0000313" key="11">
    <source>
        <dbReference type="Proteomes" id="UP000256321"/>
    </source>
</evidence>
<evidence type="ECO:0000256" key="7">
    <source>
        <dbReference type="SAM" id="SignalP"/>
    </source>
</evidence>
<evidence type="ECO:0000256" key="4">
    <source>
        <dbReference type="ARBA" id="ARBA00022833"/>
    </source>
</evidence>
<dbReference type="PANTHER" id="PTHR22726:SF8">
    <property type="entry name" value="METALLOPROTEASE YCAL"/>
    <property type="match status" value="1"/>
</dbReference>
<dbReference type="Proteomes" id="UP000256321">
    <property type="component" value="Unassembled WGS sequence"/>
</dbReference>
<dbReference type="GO" id="GO:0016020">
    <property type="term" value="C:membrane"/>
    <property type="evidence" value="ECO:0007669"/>
    <property type="project" value="TreeGrafter"/>
</dbReference>
<dbReference type="Pfam" id="PF01435">
    <property type="entry name" value="Peptidase_M48"/>
    <property type="match status" value="1"/>
</dbReference>
<reference evidence="9 12" key="2">
    <citation type="submission" date="2020-08" db="EMBL/GenBank/DDBJ databases">
        <title>Genome public.</title>
        <authorList>
            <person name="Liu C."/>
            <person name="Sun Q."/>
        </authorList>
    </citation>
    <scope>NUCLEOTIDE SEQUENCE [LARGE SCALE GENOMIC DNA]</scope>
    <source>
        <strain evidence="9 12">426_9</strain>
    </source>
</reference>
<keyword evidence="4 6" id="KW-0862">Zinc</keyword>
<dbReference type="GO" id="GO:0051603">
    <property type="term" value="P:proteolysis involved in protein catabolic process"/>
    <property type="evidence" value="ECO:0007669"/>
    <property type="project" value="TreeGrafter"/>
</dbReference>
<protein>
    <submittedName>
        <fullName evidence="9">M48 family metalloprotease</fullName>
    </submittedName>
    <submittedName>
        <fullName evidence="10">Peptidase M48</fullName>
    </submittedName>
</protein>
<evidence type="ECO:0000256" key="6">
    <source>
        <dbReference type="RuleBase" id="RU003983"/>
    </source>
</evidence>
<evidence type="ECO:0000256" key="1">
    <source>
        <dbReference type="ARBA" id="ARBA00022670"/>
    </source>
</evidence>
<dbReference type="EMBL" id="QREV01000028">
    <property type="protein sequence ID" value="RDU48860.1"/>
    <property type="molecule type" value="Genomic_DNA"/>
</dbReference>
<evidence type="ECO:0000256" key="2">
    <source>
        <dbReference type="ARBA" id="ARBA00022723"/>
    </source>
</evidence>
<feature type="chain" id="PRO_5017661122" evidence="7">
    <location>
        <begin position="23"/>
        <end position="266"/>
    </location>
</feature>
<keyword evidence="12" id="KW-1185">Reference proteome</keyword>
<feature type="signal peptide" evidence="7">
    <location>
        <begin position="1"/>
        <end position="22"/>
    </location>
</feature>
<evidence type="ECO:0000313" key="10">
    <source>
        <dbReference type="EMBL" id="RDU48860.1"/>
    </source>
</evidence>
<dbReference type="EMBL" id="JACRTI010000028">
    <property type="protein sequence ID" value="MBC8602450.1"/>
    <property type="molecule type" value="Genomic_DNA"/>
</dbReference>
<comment type="cofactor">
    <cofactor evidence="6">
        <name>Zn(2+)</name>
        <dbReference type="ChEBI" id="CHEBI:29105"/>
    </cofactor>
    <text evidence="6">Binds 1 zinc ion per subunit.</text>
</comment>
<evidence type="ECO:0000313" key="9">
    <source>
        <dbReference type="EMBL" id="MBC8602450.1"/>
    </source>
</evidence>
<dbReference type="PANTHER" id="PTHR22726">
    <property type="entry name" value="METALLOENDOPEPTIDASE OMA1"/>
    <property type="match status" value="1"/>
</dbReference>
<keyword evidence="1 6" id="KW-0645">Protease</keyword>
<dbReference type="Gene3D" id="3.30.2010.10">
    <property type="entry name" value="Metalloproteases ('zincins'), catalytic domain"/>
    <property type="match status" value="1"/>
</dbReference>
<dbReference type="InterPro" id="IPR051156">
    <property type="entry name" value="Mito/Outer_Membr_Metalloprot"/>
</dbReference>
<comment type="similarity">
    <text evidence="6">Belongs to the peptidase M48 family.</text>
</comment>
<gene>
    <name evidence="10" type="ORF">DWU89_12415</name>
    <name evidence="9" type="ORF">H8784_12095</name>
</gene>
<accession>A0A3D8HDP3</accession>
<dbReference type="GO" id="GO:0046872">
    <property type="term" value="F:metal ion binding"/>
    <property type="evidence" value="ECO:0007669"/>
    <property type="project" value="UniProtKB-KW"/>
</dbReference>
<evidence type="ECO:0000259" key="8">
    <source>
        <dbReference type="Pfam" id="PF01435"/>
    </source>
</evidence>
<organism evidence="10 11">
    <name type="scientific">Parabacteroides acidifaciens</name>
    <dbReference type="NCBI Taxonomy" id="2290935"/>
    <lineage>
        <taxon>Bacteria</taxon>
        <taxon>Pseudomonadati</taxon>
        <taxon>Bacteroidota</taxon>
        <taxon>Bacteroidia</taxon>
        <taxon>Bacteroidales</taxon>
        <taxon>Tannerellaceae</taxon>
        <taxon>Parabacteroides</taxon>
    </lineage>
</organism>
<sequence>MKGRTFLLSMALVAGVSMSASAQFKIGGKSINTKKLVNAAADAAKAITLSDEDVAKMAREYIQWMDTHNEVAGPDTEMGQRLANLTKNVKVDGLDLNFKVYNVIDVNAFACGDGSVRVCGGLMKIMDDNEVMAVIGHEIGHVVHTDSKDAMKQAYLTSAAKNAAGAASNTAAKLTDSQLGDLAESLAGAQYSQTQENEADDYGFEFSIANGLDPYSMCNSLNKLLELSEEAPKSSKFRQLFSSHPETQKRVERMRAKADEYVKNQK</sequence>
<dbReference type="GO" id="GO:0004222">
    <property type="term" value="F:metalloendopeptidase activity"/>
    <property type="evidence" value="ECO:0007669"/>
    <property type="project" value="InterPro"/>
</dbReference>
<evidence type="ECO:0000313" key="12">
    <source>
        <dbReference type="Proteomes" id="UP000629596"/>
    </source>
</evidence>
<dbReference type="RefSeq" id="WP_115499952.1">
    <property type="nucleotide sequence ID" value="NZ_JACRTI010000028.1"/>
</dbReference>
<evidence type="ECO:0000256" key="3">
    <source>
        <dbReference type="ARBA" id="ARBA00022801"/>
    </source>
</evidence>
<evidence type="ECO:0000256" key="5">
    <source>
        <dbReference type="ARBA" id="ARBA00023049"/>
    </source>
</evidence>
<keyword evidence="5 6" id="KW-0482">Metalloprotease</keyword>
<comment type="caution">
    <text evidence="10">The sequence shown here is derived from an EMBL/GenBank/DDBJ whole genome shotgun (WGS) entry which is preliminary data.</text>
</comment>
<feature type="domain" description="Peptidase M48" evidence="8">
    <location>
        <begin position="84"/>
        <end position="256"/>
    </location>
</feature>